<dbReference type="NCBIfam" id="TIGR01596">
    <property type="entry name" value="cas3_HD"/>
    <property type="match status" value="1"/>
</dbReference>
<reference evidence="5 6" key="1">
    <citation type="submission" date="2018-08" db="EMBL/GenBank/DDBJ databases">
        <title>Diversity &amp; Physiological Properties of Lignin-Decomposing Actinobacteria from Soil.</title>
        <authorList>
            <person name="Roh S.G."/>
            <person name="Kim S.B."/>
        </authorList>
    </citation>
    <scope>NUCLEOTIDE SEQUENCE [LARGE SCALE GENOMIC DNA]</scope>
    <source>
        <strain evidence="5 6">MMS17-GH009</strain>
    </source>
</reference>
<dbReference type="GO" id="GO:0051607">
    <property type="term" value="P:defense response to virus"/>
    <property type="evidence" value="ECO:0007669"/>
    <property type="project" value="UniProtKB-KW"/>
</dbReference>
<keyword evidence="2" id="KW-0378">Hydrolase</keyword>
<dbReference type="CDD" id="cd09641">
    <property type="entry name" value="Cas3''_I"/>
    <property type="match status" value="1"/>
</dbReference>
<evidence type="ECO:0000256" key="2">
    <source>
        <dbReference type="ARBA" id="ARBA00022801"/>
    </source>
</evidence>
<evidence type="ECO:0000259" key="4">
    <source>
        <dbReference type="Pfam" id="PF18019"/>
    </source>
</evidence>
<accession>A0A373A1T1</accession>
<dbReference type="EMBL" id="QVIG01000001">
    <property type="protein sequence ID" value="RGD62083.1"/>
    <property type="molecule type" value="Genomic_DNA"/>
</dbReference>
<dbReference type="GO" id="GO:0046872">
    <property type="term" value="F:metal ion binding"/>
    <property type="evidence" value="ECO:0007669"/>
    <property type="project" value="UniProtKB-KW"/>
</dbReference>
<sequence length="256" mass="27562">MVYPLIGHLLDVAAVAWWAWDLHLVDVQRRVLVTGMGMDPDSAKDRGRARALLACWAGWHDVGKIGGFQCKDVEAYELLHGYDSLDAGVVSSHGHVTHLFLAHALPALGYDADGDGLALVSPARRVAQMLAGHHGRYPAPPSRRALRSTAIRDRELGAGEWERQRHLHLAAVADVLGGPGVPPVLSVEAAVLATEVVVLSDWLASQEHHVEAQLHAMKSIGGDPLESHWDRALEAAPALIGDAGLLVPQWKETPLA</sequence>
<dbReference type="InterPro" id="IPR006483">
    <property type="entry name" value="CRISPR-assoc_Cas3_HD"/>
</dbReference>
<dbReference type="Pfam" id="PF18019">
    <property type="entry name" value="Cas3_HD"/>
    <property type="match status" value="1"/>
</dbReference>
<evidence type="ECO:0000313" key="6">
    <source>
        <dbReference type="Proteomes" id="UP000263377"/>
    </source>
</evidence>
<evidence type="ECO:0000313" key="5">
    <source>
        <dbReference type="EMBL" id="RGD62083.1"/>
    </source>
</evidence>
<dbReference type="AlphaFoldDB" id="A0A373A1T1"/>
<keyword evidence="1" id="KW-0479">Metal-binding</keyword>
<feature type="domain" description="HD Cas3-type" evidence="4">
    <location>
        <begin position="3"/>
        <end position="209"/>
    </location>
</feature>
<keyword evidence="5" id="KW-0540">Nuclease</keyword>
<dbReference type="Gene3D" id="1.10.3210.30">
    <property type="match status" value="1"/>
</dbReference>
<keyword evidence="5" id="KW-0255">Endonuclease</keyword>
<protein>
    <submittedName>
        <fullName evidence="5">CRISPR-associated endonuclease Cas3</fullName>
    </submittedName>
</protein>
<evidence type="ECO:0000256" key="3">
    <source>
        <dbReference type="ARBA" id="ARBA00023118"/>
    </source>
</evidence>
<dbReference type="InterPro" id="IPR038257">
    <property type="entry name" value="CRISPR-assoc_Cas3_HD_sf"/>
</dbReference>
<gene>
    <name evidence="5" type="ORF">DR950_33920</name>
</gene>
<keyword evidence="3" id="KW-0051">Antiviral defense</keyword>
<dbReference type="GO" id="GO:0016787">
    <property type="term" value="F:hydrolase activity"/>
    <property type="evidence" value="ECO:0007669"/>
    <property type="project" value="UniProtKB-KW"/>
</dbReference>
<proteinExistence type="predicted"/>
<keyword evidence="6" id="KW-1185">Reference proteome</keyword>
<dbReference type="Proteomes" id="UP000263377">
    <property type="component" value="Unassembled WGS sequence"/>
</dbReference>
<comment type="caution">
    <text evidence="5">The sequence shown here is derived from an EMBL/GenBank/DDBJ whole genome shotgun (WGS) entry which is preliminary data.</text>
</comment>
<dbReference type="GO" id="GO:0004519">
    <property type="term" value="F:endonuclease activity"/>
    <property type="evidence" value="ECO:0007669"/>
    <property type="project" value="UniProtKB-KW"/>
</dbReference>
<evidence type="ECO:0000256" key="1">
    <source>
        <dbReference type="ARBA" id="ARBA00022723"/>
    </source>
</evidence>
<organism evidence="5 6">
    <name type="scientific">Kitasatospora xanthocidica</name>
    <dbReference type="NCBI Taxonomy" id="83382"/>
    <lineage>
        <taxon>Bacteria</taxon>
        <taxon>Bacillati</taxon>
        <taxon>Actinomycetota</taxon>
        <taxon>Actinomycetes</taxon>
        <taxon>Kitasatosporales</taxon>
        <taxon>Streptomycetaceae</taxon>
        <taxon>Kitasatospora</taxon>
    </lineage>
</organism>
<name>A0A373A1T1_9ACTN</name>